<evidence type="ECO:0000313" key="2">
    <source>
        <dbReference type="Proteomes" id="UP000255264"/>
    </source>
</evidence>
<name>A0A377IY83_9PAST</name>
<dbReference type="AlphaFoldDB" id="A0A377IY83"/>
<dbReference type="EMBL" id="UGHS01000001">
    <property type="protein sequence ID" value="STO92477.1"/>
    <property type="molecule type" value="Genomic_DNA"/>
</dbReference>
<proteinExistence type="predicted"/>
<organism evidence="1 2">
    <name type="scientific">Haemophilus pittmaniae</name>
    <dbReference type="NCBI Taxonomy" id="249188"/>
    <lineage>
        <taxon>Bacteria</taxon>
        <taxon>Pseudomonadati</taxon>
        <taxon>Pseudomonadota</taxon>
        <taxon>Gammaproteobacteria</taxon>
        <taxon>Pasteurellales</taxon>
        <taxon>Pasteurellaceae</taxon>
        <taxon>Haemophilus</taxon>
    </lineage>
</organism>
<evidence type="ECO:0000313" key="1">
    <source>
        <dbReference type="EMBL" id="STO92477.1"/>
    </source>
</evidence>
<gene>
    <name evidence="1" type="ORF">NCTC13335_00302</name>
</gene>
<keyword evidence="2" id="KW-1185">Reference proteome</keyword>
<dbReference type="RefSeq" id="WP_007241828.1">
    <property type="nucleotide sequence ID" value="NZ_CAUUFB010000017.1"/>
</dbReference>
<accession>A0A377IY83</accession>
<reference evidence="1 2" key="1">
    <citation type="submission" date="2018-06" db="EMBL/GenBank/DDBJ databases">
        <authorList>
            <consortium name="Pathogen Informatics"/>
            <person name="Doyle S."/>
        </authorList>
    </citation>
    <scope>NUCLEOTIDE SEQUENCE [LARGE SCALE GENOMIC DNA]</scope>
    <source>
        <strain evidence="1 2">NCTC13335</strain>
    </source>
</reference>
<dbReference type="Proteomes" id="UP000255264">
    <property type="component" value="Unassembled WGS sequence"/>
</dbReference>
<protein>
    <submittedName>
        <fullName evidence="1">Uncharacterized protein</fullName>
    </submittedName>
</protein>
<sequence>MLKRKTFLKKNKNLNTTTARNRRLHHLKRHKKRTFQRHALQFVVQDICC</sequence>